<evidence type="ECO:0000259" key="17">
    <source>
        <dbReference type="Pfam" id="PF00133"/>
    </source>
</evidence>
<dbReference type="SUPFAM" id="SSF50677">
    <property type="entry name" value="ValRS/IleRS/LeuRS editing domain"/>
    <property type="match status" value="1"/>
</dbReference>
<feature type="region of interest" description="Disordered" evidence="16">
    <location>
        <begin position="1"/>
        <end position="25"/>
    </location>
</feature>
<dbReference type="Pfam" id="PF19302">
    <property type="entry name" value="DUF5915"/>
    <property type="match status" value="1"/>
</dbReference>
<evidence type="ECO:0000313" key="20">
    <source>
        <dbReference type="Proteomes" id="UP000033965"/>
    </source>
</evidence>
<dbReference type="InterPro" id="IPR023586">
    <property type="entry name" value="Ile-tRNA-ligase_type2"/>
</dbReference>
<keyword evidence="5 15" id="KW-0963">Cytoplasm</keyword>
<keyword evidence="11 15" id="KW-0648">Protein biosynthesis</keyword>
<dbReference type="GO" id="GO:0004822">
    <property type="term" value="F:isoleucine-tRNA ligase activity"/>
    <property type="evidence" value="ECO:0007669"/>
    <property type="project" value="UniProtKB-UniRule"/>
</dbReference>
<dbReference type="AlphaFoldDB" id="A0A0G1VS92"/>
<evidence type="ECO:0000256" key="5">
    <source>
        <dbReference type="ARBA" id="ARBA00022490"/>
    </source>
</evidence>
<comment type="catalytic activity">
    <reaction evidence="14 15">
        <text>tRNA(Ile) + L-isoleucine + ATP = L-isoleucyl-tRNA(Ile) + AMP + diphosphate</text>
        <dbReference type="Rhea" id="RHEA:11060"/>
        <dbReference type="Rhea" id="RHEA-COMP:9666"/>
        <dbReference type="Rhea" id="RHEA-COMP:9695"/>
        <dbReference type="ChEBI" id="CHEBI:30616"/>
        <dbReference type="ChEBI" id="CHEBI:33019"/>
        <dbReference type="ChEBI" id="CHEBI:58045"/>
        <dbReference type="ChEBI" id="CHEBI:78442"/>
        <dbReference type="ChEBI" id="CHEBI:78528"/>
        <dbReference type="ChEBI" id="CHEBI:456215"/>
        <dbReference type="EC" id="6.1.1.5"/>
    </reaction>
</comment>
<dbReference type="PROSITE" id="PS00178">
    <property type="entry name" value="AA_TRNA_LIGASE_I"/>
    <property type="match status" value="1"/>
</dbReference>
<feature type="compositionally biased region" description="Basic and acidic residues" evidence="16">
    <location>
        <begin position="1"/>
        <end position="16"/>
    </location>
</feature>
<evidence type="ECO:0000256" key="15">
    <source>
        <dbReference type="HAMAP-Rule" id="MF_02003"/>
    </source>
</evidence>
<dbReference type="EC" id="6.1.1.5" evidence="15"/>
<name>A0A0G1VS92_9BACT</name>
<evidence type="ECO:0000256" key="11">
    <source>
        <dbReference type="ARBA" id="ARBA00022917"/>
    </source>
</evidence>
<dbReference type="FunFam" id="3.40.50.620:FF:000063">
    <property type="entry name" value="Isoleucine--tRNA ligase"/>
    <property type="match status" value="1"/>
</dbReference>
<proteinExistence type="inferred from homology"/>
<dbReference type="GO" id="GO:0006428">
    <property type="term" value="P:isoleucyl-tRNA aminoacylation"/>
    <property type="evidence" value="ECO:0007669"/>
    <property type="project" value="UniProtKB-UniRule"/>
</dbReference>
<dbReference type="InterPro" id="IPR009008">
    <property type="entry name" value="Val/Leu/Ile-tRNA-synth_edit"/>
</dbReference>
<dbReference type="SUPFAM" id="SSF52374">
    <property type="entry name" value="Nucleotidylyl transferase"/>
    <property type="match status" value="1"/>
</dbReference>
<dbReference type="InterPro" id="IPR014729">
    <property type="entry name" value="Rossmann-like_a/b/a_fold"/>
</dbReference>
<keyword evidence="6 15" id="KW-0436">Ligase</keyword>
<comment type="domain">
    <text evidence="15">IleRS has two distinct active sites: one for aminoacylation and one for editing. The misactivated valine is translocated from the active site to the editing site, which sterically excludes the correctly activated isoleucine. The single editing site contains two valyl binding pockets, one specific for each substrate (Val-AMP or Val-tRNA(Ile)).</text>
</comment>
<dbReference type="SUPFAM" id="SSF47323">
    <property type="entry name" value="Anticodon-binding domain of a subclass of class I aminoacyl-tRNA synthetases"/>
    <property type="match status" value="1"/>
</dbReference>
<keyword evidence="9 15" id="KW-0862">Zinc</keyword>
<evidence type="ECO:0000256" key="9">
    <source>
        <dbReference type="ARBA" id="ARBA00022833"/>
    </source>
</evidence>
<evidence type="ECO:0000256" key="8">
    <source>
        <dbReference type="ARBA" id="ARBA00022741"/>
    </source>
</evidence>
<reference evidence="19 20" key="1">
    <citation type="journal article" date="2015" name="Nature">
        <title>rRNA introns, odd ribosomes, and small enigmatic genomes across a large radiation of phyla.</title>
        <authorList>
            <person name="Brown C.T."/>
            <person name="Hug L.A."/>
            <person name="Thomas B.C."/>
            <person name="Sharon I."/>
            <person name="Castelle C.J."/>
            <person name="Singh A."/>
            <person name="Wilkins M.J."/>
            <person name="Williams K.H."/>
            <person name="Banfield J.F."/>
        </authorList>
    </citation>
    <scope>NUCLEOTIDE SEQUENCE [LARGE SCALE GENOMIC DNA]</scope>
</reference>
<dbReference type="InterPro" id="IPR009080">
    <property type="entry name" value="tRNAsynth_Ia_anticodon-bd"/>
</dbReference>
<dbReference type="EMBL" id="LCPZ01000002">
    <property type="protein sequence ID" value="KKW09388.1"/>
    <property type="molecule type" value="Genomic_DNA"/>
</dbReference>
<feature type="domain" description="Methionyl/Valyl/Leucyl/Isoleucyl-tRNA synthetase anticodon-binding" evidence="18">
    <location>
        <begin position="772"/>
        <end position="917"/>
    </location>
</feature>
<keyword evidence="12 15" id="KW-0030">Aminoacyl-tRNA synthetase</keyword>
<comment type="subcellular location">
    <subcellularLocation>
        <location evidence="2 15">Cytoplasm</location>
    </subcellularLocation>
</comment>
<comment type="subunit">
    <text evidence="4 15">Monomer.</text>
</comment>
<protein>
    <recommendedName>
        <fullName evidence="15">Isoleucine--tRNA ligase</fullName>
        <ecNumber evidence="15">6.1.1.5</ecNumber>
    </recommendedName>
    <alternativeName>
        <fullName evidence="15">Isoleucyl-tRNA synthetase</fullName>
        <shortName evidence="15">IleRS</shortName>
    </alternativeName>
</protein>
<feature type="short sequence motif" description="'HIGH' region" evidence="15">
    <location>
        <begin position="59"/>
        <end position="69"/>
    </location>
</feature>
<dbReference type="GO" id="GO:0005737">
    <property type="term" value="C:cytoplasm"/>
    <property type="evidence" value="ECO:0007669"/>
    <property type="project" value="UniProtKB-SubCell"/>
</dbReference>
<evidence type="ECO:0000259" key="18">
    <source>
        <dbReference type="Pfam" id="PF08264"/>
    </source>
</evidence>
<evidence type="ECO:0000256" key="6">
    <source>
        <dbReference type="ARBA" id="ARBA00022598"/>
    </source>
</evidence>
<dbReference type="HAMAP" id="MF_02003">
    <property type="entry name" value="Ile_tRNA_synth_type2"/>
    <property type="match status" value="1"/>
</dbReference>
<comment type="cofactor">
    <cofactor evidence="1 15">
        <name>Zn(2+)</name>
        <dbReference type="ChEBI" id="CHEBI:29105"/>
    </cofactor>
</comment>
<dbReference type="CDD" id="cd07961">
    <property type="entry name" value="Anticodon_Ia_Ile_ABEc"/>
    <property type="match status" value="1"/>
</dbReference>
<organism evidence="19 20">
    <name type="scientific">Candidatus Kaiserbacteria bacterium GW2011_GWA2_49_19</name>
    <dbReference type="NCBI Taxonomy" id="1618669"/>
    <lineage>
        <taxon>Bacteria</taxon>
        <taxon>Candidatus Kaiseribacteriota</taxon>
    </lineage>
</organism>
<dbReference type="PANTHER" id="PTHR42780:SF1">
    <property type="entry name" value="ISOLEUCINE--TRNA LIGASE, CYTOPLASMIC"/>
    <property type="match status" value="1"/>
</dbReference>
<evidence type="ECO:0000313" key="19">
    <source>
        <dbReference type="EMBL" id="KKW09388.1"/>
    </source>
</evidence>
<dbReference type="InterPro" id="IPR002301">
    <property type="entry name" value="Ile-tRNA-ligase"/>
</dbReference>
<dbReference type="InterPro" id="IPR001412">
    <property type="entry name" value="aa-tRNA-synth_I_CS"/>
</dbReference>
<dbReference type="Gene3D" id="3.40.50.620">
    <property type="entry name" value="HUPs"/>
    <property type="match status" value="2"/>
</dbReference>
<dbReference type="InterPro" id="IPR002300">
    <property type="entry name" value="aa-tRNA-synth_Ia"/>
</dbReference>
<keyword evidence="8 15" id="KW-0547">Nucleotide-binding</keyword>
<dbReference type="Gene3D" id="1.10.730.10">
    <property type="entry name" value="Isoleucyl-tRNA Synthetase, Domain 1"/>
    <property type="match status" value="1"/>
</dbReference>
<dbReference type="Proteomes" id="UP000033965">
    <property type="component" value="Unassembled WGS sequence"/>
</dbReference>
<feature type="domain" description="Aminoacyl-tRNA synthetase class Ia" evidence="17">
    <location>
        <begin position="29"/>
        <end position="729"/>
    </location>
</feature>
<evidence type="ECO:0000256" key="1">
    <source>
        <dbReference type="ARBA" id="ARBA00001947"/>
    </source>
</evidence>
<dbReference type="PRINTS" id="PR00984">
    <property type="entry name" value="TRNASYNTHILE"/>
</dbReference>
<evidence type="ECO:0000256" key="16">
    <source>
        <dbReference type="SAM" id="MobiDB-lite"/>
    </source>
</evidence>
<comment type="similarity">
    <text evidence="3 15">Belongs to the class-I aminoacyl-tRNA synthetase family. IleS type 2 subfamily.</text>
</comment>
<dbReference type="InterPro" id="IPR013155">
    <property type="entry name" value="M/V/L/I-tRNA-synth_anticd-bd"/>
</dbReference>
<evidence type="ECO:0000256" key="3">
    <source>
        <dbReference type="ARBA" id="ARBA00007078"/>
    </source>
</evidence>
<dbReference type="GO" id="GO:0008270">
    <property type="term" value="F:zinc ion binding"/>
    <property type="evidence" value="ECO:0007669"/>
    <property type="project" value="UniProtKB-UniRule"/>
</dbReference>
<keyword evidence="10 15" id="KW-0067">ATP-binding</keyword>
<dbReference type="GO" id="GO:0000049">
    <property type="term" value="F:tRNA binding"/>
    <property type="evidence" value="ECO:0007669"/>
    <property type="project" value="InterPro"/>
</dbReference>
<comment type="function">
    <text evidence="13 15">Catalyzes the attachment of isoleucine to tRNA(Ile). As IleRS can inadvertently accommodate and process structurally similar amino acids such as valine, to avoid such errors it has two additional distinct tRNA(Ile)-dependent editing activities. One activity is designated as 'pretransfer' editing and involves the hydrolysis of activated Val-AMP. The other activity is designated 'posttransfer' editing and involves deacylation of mischarged Val-tRNA(Ile).</text>
</comment>
<evidence type="ECO:0000256" key="14">
    <source>
        <dbReference type="ARBA" id="ARBA00048359"/>
    </source>
</evidence>
<dbReference type="Pfam" id="PF00133">
    <property type="entry name" value="tRNA-synt_1"/>
    <property type="match status" value="1"/>
</dbReference>
<comment type="caution">
    <text evidence="19">The sequence shown here is derived from an EMBL/GenBank/DDBJ whole genome shotgun (WGS) entry which is preliminary data.</text>
</comment>
<evidence type="ECO:0000256" key="12">
    <source>
        <dbReference type="ARBA" id="ARBA00023146"/>
    </source>
</evidence>
<evidence type="ECO:0000256" key="7">
    <source>
        <dbReference type="ARBA" id="ARBA00022723"/>
    </source>
</evidence>
<evidence type="ECO:0000256" key="13">
    <source>
        <dbReference type="ARBA" id="ARBA00025217"/>
    </source>
</evidence>
<evidence type="ECO:0000256" key="4">
    <source>
        <dbReference type="ARBA" id="ARBA00011245"/>
    </source>
</evidence>
<dbReference type="Gene3D" id="3.90.740.10">
    <property type="entry name" value="Valyl/Leucyl/Isoleucyl-tRNA synthetase, editing domain"/>
    <property type="match status" value="1"/>
</dbReference>
<dbReference type="GO" id="GO:0005524">
    <property type="term" value="F:ATP binding"/>
    <property type="evidence" value="ECO:0007669"/>
    <property type="project" value="UniProtKB-UniRule"/>
</dbReference>
<dbReference type="InterPro" id="IPR033709">
    <property type="entry name" value="Anticodon_Ile_ABEc"/>
</dbReference>
<evidence type="ECO:0000256" key="10">
    <source>
        <dbReference type="ARBA" id="ARBA00022840"/>
    </source>
</evidence>
<sequence>MADVHLKSETAKRPEPSQKSATAGREESILAFWKERNIFKKSLAKKSPKGDFVFYDGPPFATGLPHYGHLLQSAVKDVVPRYKTMRGFRVLRQWGWDCHGLPIENIVEKEIGTKSKKDITAMGVKKFNDLCRERIFTFIHEWERIIPRFGRWADMENPYRTMDFAYMESEWWAFKKLHESGLIYEDYRSMHICPRCETTLSQGEVAEGYRDVKDISVTVKFESVDEPGTYFLAWTTTPWTLPGNVALAVGAETEYVKVPNMTILGIVGQVHTHIEKGEVLKHSIVTPGTYVMSKDFLWRNLHSNAGAMEVRDLFSDREQLKEDVIAYINDFAGFAKKYGIEIFKGNNLIGKSYKPLFDYYSKDKSLKNRENGWKVYAADFVTTETGTGIVHIAPAFGEDDMALGKEKNLPFIQHVNMDGSFKPEVKDFAGLEVKPIEDPTRTDVEVLKYLAKNGLLFAKEKIEHPYPHCWRCDTPLLNYATSSWFVAVTKIKDTLLKTAEKIEWSPAHIKAGRFGEWLKGARDWSISRQRFWANTIPVWRCEACKADRVFGSALELEKASGKKVTDLHKDFVDEITVPCSPSSAEASKGTCGGLMKRVPDVLDTWFDSGSVPFAILHYPFEFSTNSQGSTLNSLKVEPWSKAFQADFIAEAQDQCRAWFYYQHVLMGALFGKEAFKHCIVTGIVLTEDGKKMSKKLNNYPDPMDIVDKYGADALRLYMLSSPVVQAENLAFAESGVDEVAKKNIGRLNNVLAFYKLYEDGTLRSDTSANILDKWILARLVALIGETTEGYEKYQLDKAVRPLALFIDDLSVWYLRRSRDRIKEEGDDKRAALSTLRYILHTLSRVIAPSMPFLAEHLFQSVRKEEDEESVHLASWPEMPKLDFDAPAILAVMLFARNFVTMALMQRSTAGIKVRQPLARLTIKHSGPGIPFWDEVVPLIEDEVNVKEVILESAKGDASAVSLDIELTSGLKEEGFVRELVRAIQDARKNAGLKPREYARLTISALEASEIIERNVAAIKQTTRVSEIIFGETNTEPVEIGGYRIAISLDPRA</sequence>
<dbReference type="PATRIC" id="fig|1618669.3.peg.114"/>
<evidence type="ECO:0000256" key="2">
    <source>
        <dbReference type="ARBA" id="ARBA00004496"/>
    </source>
</evidence>
<dbReference type="GO" id="GO:0002161">
    <property type="term" value="F:aminoacyl-tRNA deacylase activity"/>
    <property type="evidence" value="ECO:0007669"/>
    <property type="project" value="InterPro"/>
</dbReference>
<accession>A0A0G1VS92</accession>
<dbReference type="PANTHER" id="PTHR42780">
    <property type="entry name" value="SOLEUCYL-TRNA SYNTHETASE"/>
    <property type="match status" value="1"/>
</dbReference>
<feature type="short sequence motif" description="'KMSKS' region" evidence="15">
    <location>
        <begin position="691"/>
        <end position="695"/>
    </location>
</feature>
<dbReference type="Pfam" id="PF08264">
    <property type="entry name" value="Anticodon_1"/>
    <property type="match status" value="1"/>
</dbReference>
<keyword evidence="7 15" id="KW-0479">Metal-binding</keyword>
<gene>
    <name evidence="15" type="primary">ileS</name>
    <name evidence="19" type="ORF">UY44_C0002G0028</name>
</gene>
<feature type="binding site" evidence="15">
    <location>
        <position position="694"/>
    </location>
    <ligand>
        <name>ATP</name>
        <dbReference type="ChEBI" id="CHEBI:30616"/>
    </ligand>
</feature>